<dbReference type="PROSITE" id="PS50979">
    <property type="entry name" value="BC"/>
    <property type="match status" value="1"/>
</dbReference>
<dbReference type="Pfam" id="PF02785">
    <property type="entry name" value="Biotin_carb_C"/>
    <property type="match status" value="1"/>
</dbReference>
<feature type="domain" description="ATP-grasp" evidence="6">
    <location>
        <begin position="123"/>
        <end position="319"/>
    </location>
</feature>
<dbReference type="NCBIfam" id="NF006367">
    <property type="entry name" value="PRK08591.1"/>
    <property type="match status" value="1"/>
</dbReference>
<dbReference type="AlphaFoldDB" id="A0A1Y6CRS2"/>
<gene>
    <name evidence="8" type="ORF">SAMN06296036_12658</name>
</gene>
<dbReference type="STRING" id="1513793.SAMN06296036_12658"/>
<dbReference type="PANTHER" id="PTHR18866:SF33">
    <property type="entry name" value="METHYLCROTONOYL-COA CARBOXYLASE SUBUNIT ALPHA, MITOCHONDRIAL-RELATED"/>
    <property type="match status" value="1"/>
</dbReference>
<evidence type="ECO:0000256" key="2">
    <source>
        <dbReference type="ARBA" id="ARBA00022741"/>
    </source>
</evidence>
<dbReference type="InterPro" id="IPR016185">
    <property type="entry name" value="PreATP-grasp_dom_sf"/>
</dbReference>
<dbReference type="InterPro" id="IPR050856">
    <property type="entry name" value="Biotin_carboxylase_complex"/>
</dbReference>
<evidence type="ECO:0000256" key="4">
    <source>
        <dbReference type="ARBA" id="ARBA00023267"/>
    </source>
</evidence>
<name>A0A1Y6CRS2_9BACT</name>
<dbReference type="SUPFAM" id="SSF52440">
    <property type="entry name" value="PreATP-grasp domain"/>
    <property type="match status" value="1"/>
</dbReference>
<evidence type="ECO:0000256" key="1">
    <source>
        <dbReference type="ARBA" id="ARBA00022598"/>
    </source>
</evidence>
<dbReference type="GO" id="GO:0005524">
    <property type="term" value="F:ATP binding"/>
    <property type="evidence" value="ECO:0007669"/>
    <property type="project" value="UniProtKB-UniRule"/>
</dbReference>
<sequence length="504" mass="55624">MIQSIKRVLIANRGEIAVRIIRTLRDLGVESVAVYSDADAASNHRKMADFAVRLPGRSSAETYLNQDALKDAIRLSGADAVHPGYGFLSEDASFCEMITGLGVKFIGPSVSAMNTMGNKVEAKDLMKKYEVPTVPGSDGQIHSAQELKVLTDKIGFPIILKAAAGGGGRGMREVFEASQLEEAFEACSREAVSYFGNGAVFAERLIQNPRHIEIQVLCDGKNGVHLFERDCSVQRRHQKLLEEAPSQFLSDEKRQELGSLAVKAALAVGYEGVGTVEFICESPDDVYFMEMNTRIQVEHPVTEMITGVDLIREQILVADGQALTMQQEHIIPRGWAFEARINAEDPTQDFMPSPGTIKHLKLPEGPFVRVDTHIYAGYQIPSEYDSMIAKVITWGPSRDIAMDRLKRALSEMEIGGITTTARFHEAVISNEVFRSGKFTTHFINDQRDQLQASMENWQESAMIDGALVSAALSQAASDQSVSEPSKHTRQAWAQKAIAESHHHY</sequence>
<dbReference type="GO" id="GO:0046872">
    <property type="term" value="F:metal ion binding"/>
    <property type="evidence" value="ECO:0007669"/>
    <property type="project" value="InterPro"/>
</dbReference>
<dbReference type="InterPro" id="IPR011764">
    <property type="entry name" value="Biotin_carboxylation_dom"/>
</dbReference>
<dbReference type="FunFam" id="3.40.50.20:FF:000010">
    <property type="entry name" value="Propionyl-CoA carboxylase subunit alpha"/>
    <property type="match status" value="1"/>
</dbReference>
<dbReference type="GO" id="GO:0016874">
    <property type="term" value="F:ligase activity"/>
    <property type="evidence" value="ECO:0007669"/>
    <property type="project" value="UniProtKB-KW"/>
</dbReference>
<dbReference type="InterPro" id="IPR011761">
    <property type="entry name" value="ATP-grasp"/>
</dbReference>
<keyword evidence="8" id="KW-0808">Transferase</keyword>
<dbReference type="InterPro" id="IPR005481">
    <property type="entry name" value="BC-like_N"/>
</dbReference>
<dbReference type="PANTHER" id="PTHR18866">
    <property type="entry name" value="CARBOXYLASE:PYRUVATE/ACETYL-COA/PROPIONYL-COA CARBOXYLASE"/>
    <property type="match status" value="1"/>
</dbReference>
<dbReference type="OrthoDB" id="5287729at2"/>
<evidence type="ECO:0000313" key="9">
    <source>
        <dbReference type="Proteomes" id="UP000192907"/>
    </source>
</evidence>
<dbReference type="EMBL" id="FWZT01000026">
    <property type="protein sequence ID" value="SMF71253.1"/>
    <property type="molecule type" value="Genomic_DNA"/>
</dbReference>
<dbReference type="PROSITE" id="PS00866">
    <property type="entry name" value="CPSASE_1"/>
    <property type="match status" value="1"/>
</dbReference>
<keyword evidence="3 5" id="KW-0067">ATP-binding</keyword>
<dbReference type="PROSITE" id="PS50975">
    <property type="entry name" value="ATP_GRASP"/>
    <property type="match status" value="1"/>
</dbReference>
<evidence type="ECO:0000256" key="3">
    <source>
        <dbReference type="ARBA" id="ARBA00022840"/>
    </source>
</evidence>
<dbReference type="Pfam" id="PF00289">
    <property type="entry name" value="Biotin_carb_N"/>
    <property type="match status" value="1"/>
</dbReference>
<dbReference type="PROSITE" id="PS00867">
    <property type="entry name" value="CPSASE_2"/>
    <property type="match status" value="1"/>
</dbReference>
<evidence type="ECO:0000259" key="6">
    <source>
        <dbReference type="PROSITE" id="PS50975"/>
    </source>
</evidence>
<proteinExistence type="predicted"/>
<keyword evidence="1" id="KW-0436">Ligase</keyword>
<dbReference type="RefSeq" id="WP_132324237.1">
    <property type="nucleotide sequence ID" value="NZ_FWZT01000026.1"/>
</dbReference>
<dbReference type="Proteomes" id="UP000192907">
    <property type="component" value="Unassembled WGS sequence"/>
</dbReference>
<protein>
    <submittedName>
        <fullName evidence="8">Biotin carboxylase /acetyl-CoA carboxylase carboxyltransferase subunit alpha</fullName>
    </submittedName>
</protein>
<evidence type="ECO:0000313" key="8">
    <source>
        <dbReference type="EMBL" id="SMF71253.1"/>
    </source>
</evidence>
<dbReference type="SMART" id="SM00878">
    <property type="entry name" value="Biotin_carb_C"/>
    <property type="match status" value="1"/>
</dbReference>
<dbReference type="Pfam" id="PF02786">
    <property type="entry name" value="CPSase_L_D2"/>
    <property type="match status" value="1"/>
</dbReference>
<dbReference type="SUPFAM" id="SSF56059">
    <property type="entry name" value="Glutathione synthetase ATP-binding domain-like"/>
    <property type="match status" value="1"/>
</dbReference>
<evidence type="ECO:0000259" key="7">
    <source>
        <dbReference type="PROSITE" id="PS50979"/>
    </source>
</evidence>
<keyword evidence="2 5" id="KW-0547">Nucleotide-binding</keyword>
<organism evidence="8 9">
    <name type="scientific">Pseudobacteriovorax antillogorgiicola</name>
    <dbReference type="NCBI Taxonomy" id="1513793"/>
    <lineage>
        <taxon>Bacteria</taxon>
        <taxon>Pseudomonadati</taxon>
        <taxon>Bdellovibrionota</taxon>
        <taxon>Oligoflexia</taxon>
        <taxon>Oligoflexales</taxon>
        <taxon>Pseudobacteriovoracaceae</taxon>
        <taxon>Pseudobacteriovorax</taxon>
    </lineage>
</organism>
<dbReference type="InterPro" id="IPR005482">
    <property type="entry name" value="Biotin_COase_C"/>
</dbReference>
<accession>A0A1Y6CRS2</accession>
<dbReference type="InterPro" id="IPR011054">
    <property type="entry name" value="Rudment_hybrid_motif"/>
</dbReference>
<reference evidence="9" key="1">
    <citation type="submission" date="2017-04" db="EMBL/GenBank/DDBJ databases">
        <authorList>
            <person name="Varghese N."/>
            <person name="Submissions S."/>
        </authorList>
    </citation>
    <scope>NUCLEOTIDE SEQUENCE [LARGE SCALE GENOMIC DNA]</scope>
    <source>
        <strain evidence="9">RKEM611</strain>
    </source>
</reference>
<keyword evidence="9" id="KW-1185">Reference proteome</keyword>
<dbReference type="Gene3D" id="3.30.470.20">
    <property type="entry name" value="ATP-grasp fold, B domain"/>
    <property type="match status" value="1"/>
</dbReference>
<dbReference type="SUPFAM" id="SSF51246">
    <property type="entry name" value="Rudiment single hybrid motif"/>
    <property type="match status" value="1"/>
</dbReference>
<keyword evidence="4" id="KW-0092">Biotin</keyword>
<dbReference type="FunFam" id="3.30.1490.20:FF:000003">
    <property type="entry name" value="acetyl-CoA carboxylase isoform X1"/>
    <property type="match status" value="1"/>
</dbReference>
<dbReference type="InterPro" id="IPR005479">
    <property type="entry name" value="CPAse_ATP-bd"/>
</dbReference>
<evidence type="ECO:0000256" key="5">
    <source>
        <dbReference type="PROSITE-ProRule" id="PRU00409"/>
    </source>
</evidence>
<feature type="domain" description="Biotin carboxylation" evidence="7">
    <location>
        <begin position="4"/>
        <end position="448"/>
    </location>
</feature>
<dbReference type="GO" id="GO:0016740">
    <property type="term" value="F:transferase activity"/>
    <property type="evidence" value="ECO:0007669"/>
    <property type="project" value="UniProtKB-KW"/>
</dbReference>